<keyword evidence="5" id="KW-1185">Reference proteome</keyword>
<dbReference type="PANTHER" id="PTHR43833:SF9">
    <property type="entry name" value="POTASSIUM CHANNEL PROTEIN YUGO-RELATED"/>
    <property type="match status" value="1"/>
</dbReference>
<dbReference type="EMBL" id="BAAADO010000006">
    <property type="protein sequence ID" value="GAA0500243.1"/>
    <property type="molecule type" value="Genomic_DNA"/>
</dbReference>
<keyword evidence="2" id="KW-0472">Membrane</keyword>
<proteinExistence type="predicted"/>
<dbReference type="Gene3D" id="3.40.50.720">
    <property type="entry name" value="NAD(P)-binding Rossmann-like Domain"/>
    <property type="match status" value="1"/>
</dbReference>
<dbReference type="PANTHER" id="PTHR43833">
    <property type="entry name" value="POTASSIUM CHANNEL PROTEIN 2-RELATED-RELATED"/>
    <property type="match status" value="1"/>
</dbReference>
<sequence>MLQMLFRWYFQIPIYLRLLLTVIFFMFLFGSVMHFVEPVNFPSLFDGLWWAFVTGSTVGYGDFVPNSILGKVIGILMILAGGGIVTYYMVTVASGAVEREKEMEKGNVAYKGKNHVVLIGWNERSRQLLNMINDFKPTEEVVLVDNSLSKSPKHHYHFHFIHGDASLDDTLKKANISEARHVIITSDQSRPEKQADQLAILSTVAVRGVNPEVPISTEILTKNQIPNAERAGADTVIRSNDFMSTLFFHEVYREQPVKPFDIMLEQLASQQYNQHELPDEQIGRTFLECSNDYVKKDELLLGIIRKGDVLINPPFQMDLEKGDKLIVLVSLRE</sequence>
<feature type="transmembrane region" description="Helical" evidence="2">
    <location>
        <begin position="72"/>
        <end position="90"/>
    </location>
</feature>
<dbReference type="Gene3D" id="1.10.287.70">
    <property type="match status" value="1"/>
</dbReference>
<dbReference type="Proteomes" id="UP001500880">
    <property type="component" value="Unassembled WGS sequence"/>
</dbReference>
<evidence type="ECO:0000256" key="1">
    <source>
        <dbReference type="ARBA" id="ARBA00004651"/>
    </source>
</evidence>
<feature type="transmembrane region" description="Helical" evidence="2">
    <location>
        <begin position="48"/>
        <end position="65"/>
    </location>
</feature>
<dbReference type="InterPro" id="IPR013099">
    <property type="entry name" value="K_chnl_dom"/>
</dbReference>
<evidence type="ECO:0000259" key="3">
    <source>
        <dbReference type="PROSITE" id="PS51201"/>
    </source>
</evidence>
<feature type="transmembrane region" description="Helical" evidence="2">
    <location>
        <begin position="12"/>
        <end position="36"/>
    </location>
</feature>
<dbReference type="InterPro" id="IPR050721">
    <property type="entry name" value="Trk_Ktr_HKT_K-transport"/>
</dbReference>
<keyword evidence="4" id="KW-0813">Transport</keyword>
<dbReference type="InterPro" id="IPR036291">
    <property type="entry name" value="NAD(P)-bd_dom_sf"/>
</dbReference>
<dbReference type="Pfam" id="PF02254">
    <property type="entry name" value="TrkA_N"/>
    <property type="match status" value="1"/>
</dbReference>
<evidence type="ECO:0000313" key="4">
    <source>
        <dbReference type="EMBL" id="GAA0500243.1"/>
    </source>
</evidence>
<dbReference type="PROSITE" id="PS51201">
    <property type="entry name" value="RCK_N"/>
    <property type="match status" value="1"/>
</dbReference>
<reference evidence="5" key="1">
    <citation type="journal article" date="2019" name="Int. J. Syst. Evol. Microbiol.">
        <title>The Global Catalogue of Microorganisms (GCM) 10K type strain sequencing project: providing services to taxonomists for standard genome sequencing and annotation.</title>
        <authorList>
            <consortium name="The Broad Institute Genomics Platform"/>
            <consortium name="The Broad Institute Genome Sequencing Center for Infectious Disease"/>
            <person name="Wu L."/>
            <person name="Ma J."/>
        </authorList>
    </citation>
    <scope>NUCLEOTIDE SEQUENCE [LARGE SCALE GENOMIC DNA]</scope>
    <source>
        <strain evidence="5">JCM 12389</strain>
    </source>
</reference>
<feature type="domain" description="RCK N-terminal" evidence="3">
    <location>
        <begin position="113"/>
        <end position="237"/>
    </location>
</feature>
<evidence type="ECO:0000313" key="5">
    <source>
        <dbReference type="Proteomes" id="UP001500880"/>
    </source>
</evidence>
<dbReference type="InterPro" id="IPR003148">
    <property type="entry name" value="RCK_N"/>
</dbReference>
<keyword evidence="2" id="KW-0812">Transmembrane</keyword>
<dbReference type="GO" id="GO:0034220">
    <property type="term" value="P:monoatomic ion transmembrane transport"/>
    <property type="evidence" value="ECO:0007669"/>
    <property type="project" value="UniProtKB-KW"/>
</dbReference>
<keyword evidence="4" id="KW-0407">Ion channel</keyword>
<name>A0ABP3LGB3_9BACI</name>
<comment type="subcellular location">
    <subcellularLocation>
        <location evidence="1">Cell membrane</location>
        <topology evidence="1">Multi-pass membrane protein</topology>
    </subcellularLocation>
</comment>
<keyword evidence="4" id="KW-0406">Ion transport</keyword>
<evidence type="ECO:0000256" key="2">
    <source>
        <dbReference type="SAM" id="Phobius"/>
    </source>
</evidence>
<dbReference type="SUPFAM" id="SSF81324">
    <property type="entry name" value="Voltage-gated potassium channels"/>
    <property type="match status" value="1"/>
</dbReference>
<accession>A0ABP3LGB3</accession>
<protein>
    <submittedName>
        <fullName evidence="4">Potassium channel protein KbfO</fullName>
    </submittedName>
</protein>
<keyword evidence="2" id="KW-1133">Transmembrane helix</keyword>
<organism evidence="4 5">
    <name type="scientific">Salinibacillus aidingensis</name>
    <dbReference type="NCBI Taxonomy" id="237684"/>
    <lineage>
        <taxon>Bacteria</taxon>
        <taxon>Bacillati</taxon>
        <taxon>Bacillota</taxon>
        <taxon>Bacilli</taxon>
        <taxon>Bacillales</taxon>
        <taxon>Bacillaceae</taxon>
        <taxon>Salinibacillus</taxon>
    </lineage>
</organism>
<dbReference type="Pfam" id="PF07885">
    <property type="entry name" value="Ion_trans_2"/>
    <property type="match status" value="1"/>
</dbReference>
<comment type="caution">
    <text evidence="4">The sequence shown here is derived from an EMBL/GenBank/DDBJ whole genome shotgun (WGS) entry which is preliminary data.</text>
</comment>
<gene>
    <name evidence="4" type="primary">kbfO</name>
    <name evidence="4" type="ORF">GCM10008986_29420</name>
</gene>
<dbReference type="RefSeq" id="WP_343842680.1">
    <property type="nucleotide sequence ID" value="NZ_BAAADO010000006.1"/>
</dbReference>
<dbReference type="SUPFAM" id="SSF51735">
    <property type="entry name" value="NAD(P)-binding Rossmann-fold domains"/>
    <property type="match status" value="1"/>
</dbReference>